<evidence type="ECO:0000313" key="1">
    <source>
        <dbReference type="EMBL" id="KAJ6371630.1"/>
    </source>
</evidence>
<dbReference type="Proteomes" id="UP001141253">
    <property type="component" value="Chromosome 17"/>
</dbReference>
<organism evidence="1 2">
    <name type="scientific">Salix suchowensis</name>
    <dbReference type="NCBI Taxonomy" id="1278906"/>
    <lineage>
        <taxon>Eukaryota</taxon>
        <taxon>Viridiplantae</taxon>
        <taxon>Streptophyta</taxon>
        <taxon>Embryophyta</taxon>
        <taxon>Tracheophyta</taxon>
        <taxon>Spermatophyta</taxon>
        <taxon>Magnoliopsida</taxon>
        <taxon>eudicotyledons</taxon>
        <taxon>Gunneridae</taxon>
        <taxon>Pentapetalae</taxon>
        <taxon>rosids</taxon>
        <taxon>fabids</taxon>
        <taxon>Malpighiales</taxon>
        <taxon>Salicaceae</taxon>
        <taxon>Saliceae</taxon>
        <taxon>Salix</taxon>
    </lineage>
</organism>
<protein>
    <submittedName>
        <fullName evidence="1">Uncharacterized protein</fullName>
    </submittedName>
</protein>
<reference evidence="1" key="2">
    <citation type="journal article" date="2023" name="Int. J. Mol. Sci.">
        <title>De Novo Assembly and Annotation of 11 Diverse Shrub Willow (Salix) Genomes Reveals Novel Gene Organization in Sex-Linked Regions.</title>
        <authorList>
            <person name="Hyden B."/>
            <person name="Feng K."/>
            <person name="Yates T.B."/>
            <person name="Jawdy S."/>
            <person name="Cereghino C."/>
            <person name="Smart L.B."/>
            <person name="Muchero W."/>
        </authorList>
    </citation>
    <scope>NUCLEOTIDE SEQUENCE</scope>
    <source>
        <tissue evidence="1">Shoot tip</tissue>
    </source>
</reference>
<accession>A0ABQ9B3E9</accession>
<sequence length="85" mass="9875">MLPSQLKTWKIVKLRCKHNKLLGVCIVHMPNQKEERKEQQHDMPCCCDQDDGVENRRRVPQASHAMISISKLIHPLLAQFTELTT</sequence>
<comment type="caution">
    <text evidence="1">The sequence shown here is derived from an EMBL/GenBank/DDBJ whole genome shotgun (WGS) entry which is preliminary data.</text>
</comment>
<dbReference type="EMBL" id="JAPFFI010000013">
    <property type="protein sequence ID" value="KAJ6371630.1"/>
    <property type="molecule type" value="Genomic_DNA"/>
</dbReference>
<keyword evidence="2" id="KW-1185">Reference proteome</keyword>
<proteinExistence type="predicted"/>
<gene>
    <name evidence="1" type="ORF">OIU77_002028</name>
</gene>
<evidence type="ECO:0000313" key="2">
    <source>
        <dbReference type="Proteomes" id="UP001141253"/>
    </source>
</evidence>
<reference evidence="1" key="1">
    <citation type="submission" date="2022-10" db="EMBL/GenBank/DDBJ databases">
        <authorList>
            <person name="Hyden B.L."/>
            <person name="Feng K."/>
            <person name="Yates T."/>
            <person name="Jawdy S."/>
            <person name="Smart L.B."/>
            <person name="Muchero W."/>
        </authorList>
    </citation>
    <scope>NUCLEOTIDE SEQUENCE</scope>
    <source>
        <tissue evidence="1">Shoot tip</tissue>
    </source>
</reference>
<name>A0ABQ9B3E9_9ROSI</name>